<keyword evidence="5 6" id="KW-0472">Membrane</keyword>
<evidence type="ECO:0000313" key="8">
    <source>
        <dbReference type="EMBL" id="TXC92167.1"/>
    </source>
</evidence>
<sequence length="371" mass="42951">MLNAIIFLFLFVLILFTLITYLYLYKQEDENSFNVSFVLWLLKRFGGNTLSHLTFLQDKQLFITNNKSVLLSYRQKGSRLYVLGDPIGSENKLKDGLDEFLLFAKTEGKTPVFYQVTEKFLSTFTEKGYKLFKIGEEAKVSLEQFTIEGKKSGKFRTTLNKFNREGYHFEVVSPPFSKELLQELRMVSDEWLNGRKEKSFSVSSFSEEYISLFPVSLLRDTNKRLIAFASLPSNYQENATLSIDLMRYTNDSPAGAMDMVFISTFIWAKNSGYSSCSLGLSPLSNVGVEENASLKEKIARYAFLNGCRFYNFKGLRNYKAKFATEWSPRYIAYKRVSFIYVILQIISIVKQEPNSKRLFLSRKFFNQKKAV</sequence>
<evidence type="ECO:0000256" key="3">
    <source>
        <dbReference type="ARBA" id="ARBA00022692"/>
    </source>
</evidence>
<dbReference type="GO" id="GO:0016755">
    <property type="term" value="F:aminoacyltransferase activity"/>
    <property type="evidence" value="ECO:0007669"/>
    <property type="project" value="TreeGrafter"/>
</dbReference>
<dbReference type="SUPFAM" id="SSF55729">
    <property type="entry name" value="Acyl-CoA N-acyltransferases (Nat)"/>
    <property type="match status" value="1"/>
</dbReference>
<reference evidence="8 9" key="1">
    <citation type="journal article" date="2005" name="Int. J. Syst. Evol. Microbiol.">
        <title>Bacillus litoralis sp. nov., isolated from a tidal flat of the Yellow Sea in Korea.</title>
        <authorList>
            <person name="Yoon J.H."/>
            <person name="Oh T.K."/>
        </authorList>
    </citation>
    <scope>NUCLEOTIDE SEQUENCE [LARGE SCALE GENOMIC DNA]</scope>
    <source>
        <strain evidence="8 9">SW-211</strain>
    </source>
</reference>
<feature type="transmembrane region" description="Helical" evidence="6">
    <location>
        <begin position="6"/>
        <end position="24"/>
    </location>
</feature>
<feature type="domain" description="Phosphatidylglycerol lysyltransferase C-terminal" evidence="7">
    <location>
        <begin position="41"/>
        <end position="333"/>
    </location>
</feature>
<name>A0A5C6W6T4_9BACI</name>
<keyword evidence="2" id="KW-1003">Cell membrane</keyword>
<keyword evidence="3 6" id="KW-0812">Transmembrane</keyword>
<gene>
    <name evidence="8" type="ORF">FS935_07235</name>
</gene>
<dbReference type="OrthoDB" id="145485at2"/>
<evidence type="ECO:0000256" key="5">
    <source>
        <dbReference type="ARBA" id="ARBA00023136"/>
    </source>
</evidence>
<evidence type="ECO:0000256" key="4">
    <source>
        <dbReference type="ARBA" id="ARBA00022989"/>
    </source>
</evidence>
<dbReference type="GO" id="GO:0005886">
    <property type="term" value="C:plasma membrane"/>
    <property type="evidence" value="ECO:0007669"/>
    <property type="project" value="UniProtKB-SubCell"/>
</dbReference>
<dbReference type="InterPro" id="IPR024320">
    <property type="entry name" value="LPG_synthase_C"/>
</dbReference>
<comment type="subcellular location">
    <subcellularLocation>
        <location evidence="1">Cell membrane</location>
        <topology evidence="1">Multi-pass membrane protein</topology>
    </subcellularLocation>
</comment>
<comment type="caution">
    <text evidence="8">The sequence shown here is derived from an EMBL/GenBank/DDBJ whole genome shotgun (WGS) entry which is preliminary data.</text>
</comment>
<dbReference type="AlphaFoldDB" id="A0A5C6W6T4"/>
<proteinExistence type="predicted"/>
<dbReference type="PANTHER" id="PTHR34697:SF2">
    <property type="entry name" value="PHOSPHATIDYLGLYCEROL LYSYLTRANSFERASE"/>
    <property type="match status" value="1"/>
</dbReference>
<keyword evidence="4 6" id="KW-1133">Transmembrane helix</keyword>
<evidence type="ECO:0000256" key="6">
    <source>
        <dbReference type="SAM" id="Phobius"/>
    </source>
</evidence>
<accession>A0A5C6W6T4</accession>
<evidence type="ECO:0000259" key="7">
    <source>
        <dbReference type="Pfam" id="PF09924"/>
    </source>
</evidence>
<evidence type="ECO:0000313" key="9">
    <source>
        <dbReference type="Proteomes" id="UP000321363"/>
    </source>
</evidence>
<dbReference type="RefSeq" id="WP_146947005.1">
    <property type="nucleotide sequence ID" value="NZ_VOQF01000003.1"/>
</dbReference>
<organism evidence="8 9">
    <name type="scientific">Metabacillus litoralis</name>
    <dbReference type="NCBI Taxonomy" id="152268"/>
    <lineage>
        <taxon>Bacteria</taxon>
        <taxon>Bacillati</taxon>
        <taxon>Bacillota</taxon>
        <taxon>Bacilli</taxon>
        <taxon>Bacillales</taxon>
        <taxon>Bacillaceae</taxon>
        <taxon>Metabacillus</taxon>
    </lineage>
</organism>
<dbReference type="InterPro" id="IPR016181">
    <property type="entry name" value="Acyl_CoA_acyltransferase"/>
</dbReference>
<dbReference type="GO" id="GO:0055091">
    <property type="term" value="P:phospholipid homeostasis"/>
    <property type="evidence" value="ECO:0007669"/>
    <property type="project" value="TreeGrafter"/>
</dbReference>
<dbReference type="InterPro" id="IPR051211">
    <property type="entry name" value="PG_lysyltransferase"/>
</dbReference>
<evidence type="ECO:0000256" key="2">
    <source>
        <dbReference type="ARBA" id="ARBA00022475"/>
    </source>
</evidence>
<keyword evidence="9" id="KW-1185">Reference proteome</keyword>
<evidence type="ECO:0000256" key="1">
    <source>
        <dbReference type="ARBA" id="ARBA00004651"/>
    </source>
</evidence>
<dbReference type="Proteomes" id="UP000321363">
    <property type="component" value="Unassembled WGS sequence"/>
</dbReference>
<dbReference type="EMBL" id="VOQF01000003">
    <property type="protein sequence ID" value="TXC92167.1"/>
    <property type="molecule type" value="Genomic_DNA"/>
</dbReference>
<dbReference type="PANTHER" id="PTHR34697">
    <property type="entry name" value="PHOSPHATIDYLGLYCEROL LYSYLTRANSFERASE"/>
    <property type="match status" value="1"/>
</dbReference>
<protein>
    <submittedName>
        <fullName evidence="8">DUF2156 domain-containing protein</fullName>
    </submittedName>
</protein>
<dbReference type="Pfam" id="PF09924">
    <property type="entry name" value="LPG_synthase_C"/>
    <property type="match status" value="1"/>
</dbReference>